<organism evidence="10 11">
    <name type="scientific">Coemansia reversa (strain ATCC 12441 / NRRL 1564)</name>
    <dbReference type="NCBI Taxonomy" id="763665"/>
    <lineage>
        <taxon>Eukaryota</taxon>
        <taxon>Fungi</taxon>
        <taxon>Fungi incertae sedis</taxon>
        <taxon>Zoopagomycota</taxon>
        <taxon>Kickxellomycotina</taxon>
        <taxon>Kickxellomycetes</taxon>
        <taxon>Kickxellales</taxon>
        <taxon>Kickxellaceae</taxon>
        <taxon>Coemansia</taxon>
    </lineage>
</organism>
<comment type="catalytic activity">
    <reaction evidence="8">
        <text>L-seryl-[protein] + ATP = O-phospho-L-seryl-[protein] + ADP + H(+)</text>
        <dbReference type="Rhea" id="RHEA:17989"/>
        <dbReference type="Rhea" id="RHEA-COMP:9863"/>
        <dbReference type="Rhea" id="RHEA-COMP:11604"/>
        <dbReference type="ChEBI" id="CHEBI:15378"/>
        <dbReference type="ChEBI" id="CHEBI:29999"/>
        <dbReference type="ChEBI" id="CHEBI:30616"/>
        <dbReference type="ChEBI" id="CHEBI:83421"/>
        <dbReference type="ChEBI" id="CHEBI:456216"/>
        <dbReference type="EC" id="2.7.11.1"/>
    </reaction>
</comment>
<proteinExistence type="predicted"/>
<evidence type="ECO:0000256" key="1">
    <source>
        <dbReference type="ARBA" id="ARBA00012513"/>
    </source>
</evidence>
<name>A0A2G5BHV0_COERN</name>
<dbReference type="GO" id="GO:0004674">
    <property type="term" value="F:protein serine/threonine kinase activity"/>
    <property type="evidence" value="ECO:0007669"/>
    <property type="project" value="UniProtKB-KW"/>
</dbReference>
<dbReference type="InterPro" id="IPR011009">
    <property type="entry name" value="Kinase-like_dom_sf"/>
</dbReference>
<dbReference type="Gene3D" id="1.10.510.10">
    <property type="entry name" value="Transferase(Phosphotransferase) domain 1"/>
    <property type="match status" value="1"/>
</dbReference>
<evidence type="ECO:0000313" key="10">
    <source>
        <dbReference type="EMBL" id="PIA18596.1"/>
    </source>
</evidence>
<dbReference type="PROSITE" id="PS00108">
    <property type="entry name" value="PROTEIN_KINASE_ST"/>
    <property type="match status" value="1"/>
</dbReference>
<dbReference type="Gene3D" id="3.30.200.20">
    <property type="entry name" value="Phosphorylase Kinase, domain 1"/>
    <property type="match status" value="1"/>
</dbReference>
<dbReference type="AlphaFoldDB" id="A0A2G5BHV0"/>
<reference evidence="10 11" key="1">
    <citation type="journal article" date="2015" name="Genome Biol. Evol.">
        <title>Phylogenomic analyses indicate that early fungi evolved digesting cell walls of algal ancestors of land plants.</title>
        <authorList>
            <person name="Chang Y."/>
            <person name="Wang S."/>
            <person name="Sekimoto S."/>
            <person name="Aerts A.L."/>
            <person name="Choi C."/>
            <person name="Clum A."/>
            <person name="LaButti K.M."/>
            <person name="Lindquist E.A."/>
            <person name="Yee Ngan C."/>
            <person name="Ohm R.A."/>
            <person name="Salamov A.A."/>
            <person name="Grigoriev I.V."/>
            <person name="Spatafora J.W."/>
            <person name="Berbee M.L."/>
        </authorList>
    </citation>
    <scope>NUCLEOTIDE SEQUENCE [LARGE SCALE GENOMIC DNA]</scope>
    <source>
        <strain evidence="10 11">NRRL 1564</strain>
    </source>
</reference>
<protein>
    <recommendedName>
        <fullName evidence="1">non-specific serine/threonine protein kinase</fullName>
        <ecNumber evidence="1">2.7.11.1</ecNumber>
    </recommendedName>
</protein>
<dbReference type="EC" id="2.7.11.1" evidence="1"/>
<evidence type="ECO:0000256" key="4">
    <source>
        <dbReference type="ARBA" id="ARBA00022741"/>
    </source>
</evidence>
<dbReference type="Proteomes" id="UP000242474">
    <property type="component" value="Unassembled WGS sequence"/>
</dbReference>
<evidence type="ECO:0000256" key="2">
    <source>
        <dbReference type="ARBA" id="ARBA00022527"/>
    </source>
</evidence>
<keyword evidence="5 10" id="KW-0418">Kinase</keyword>
<dbReference type="InterPro" id="IPR000719">
    <property type="entry name" value="Prot_kinase_dom"/>
</dbReference>
<dbReference type="InterPro" id="IPR008271">
    <property type="entry name" value="Ser/Thr_kinase_AS"/>
</dbReference>
<dbReference type="EMBL" id="KZ303489">
    <property type="protein sequence ID" value="PIA18596.1"/>
    <property type="molecule type" value="Genomic_DNA"/>
</dbReference>
<dbReference type="GO" id="GO:0005829">
    <property type="term" value="C:cytosol"/>
    <property type="evidence" value="ECO:0007669"/>
    <property type="project" value="TreeGrafter"/>
</dbReference>
<evidence type="ECO:0000256" key="6">
    <source>
        <dbReference type="ARBA" id="ARBA00022840"/>
    </source>
</evidence>
<dbReference type="STRING" id="763665.A0A2G5BHV0"/>
<evidence type="ECO:0000259" key="9">
    <source>
        <dbReference type="PROSITE" id="PS50011"/>
    </source>
</evidence>
<dbReference type="SMART" id="SM00220">
    <property type="entry name" value="S_TKc"/>
    <property type="match status" value="1"/>
</dbReference>
<keyword evidence="11" id="KW-1185">Reference proteome</keyword>
<sequence>MAPIEVSSEPTIQCTFDDADSQHTPSFGLLPPPSSQKTAVSGQTMGLLTASRLSSKSTLVTTSSRSGGVAGNALVGSIYRSTPTDNNANAVDSTLSLNIRPTGWTHSMFGRSVRMLGAGTGGCVDLHFNHSTKKRQHLQGAHVRLLVKNIPRLHSADTNFVFFGIVIMSNEQPQRPSSMSPHQQKSNAVTGILGRRVLEELGIAATVRHQNIVHTHEIIVEPDHGKCYVVMDACKIDLLTLLQFQVAGKIPTIPDRVLDWYFVQLVRGVQYLHNMGIGHRDLKLDNVCITEQGVLKIVDFGCATLFRRRRIQKPQAAVVASQVSRRPRGGRSRTVPYIVPRQQQQEDCEYVETMSFGTCGSDPYMAPELFLGGYYSAAKVDIWAVGIIYFAMQHQQFPWAIAQPSKDSRYNAFSRNNTAFIDTWFSDTINLTPTPPPAKVPLSLSASTFNFNMTRLGARTTTATMPTAKQAMSRVFDINPTSRSDIHGIICDPWFQSLSRSIS</sequence>
<evidence type="ECO:0000256" key="7">
    <source>
        <dbReference type="ARBA" id="ARBA00047899"/>
    </source>
</evidence>
<keyword evidence="6" id="KW-0067">ATP-binding</keyword>
<keyword evidence="2" id="KW-0723">Serine/threonine-protein kinase</keyword>
<dbReference type="GO" id="GO:0005524">
    <property type="term" value="F:ATP binding"/>
    <property type="evidence" value="ECO:0007669"/>
    <property type="project" value="UniProtKB-KW"/>
</dbReference>
<dbReference type="SUPFAM" id="SSF56112">
    <property type="entry name" value="Protein kinase-like (PK-like)"/>
    <property type="match status" value="1"/>
</dbReference>
<dbReference type="OrthoDB" id="6513151at2759"/>
<dbReference type="Pfam" id="PF00069">
    <property type="entry name" value="Pkinase"/>
    <property type="match status" value="2"/>
</dbReference>
<dbReference type="PANTHER" id="PTHR24343">
    <property type="entry name" value="SERINE/THREONINE KINASE"/>
    <property type="match status" value="1"/>
</dbReference>
<evidence type="ECO:0000256" key="3">
    <source>
        <dbReference type="ARBA" id="ARBA00022679"/>
    </source>
</evidence>
<keyword evidence="4" id="KW-0547">Nucleotide-binding</keyword>
<comment type="catalytic activity">
    <reaction evidence="7">
        <text>L-threonyl-[protein] + ATP = O-phospho-L-threonyl-[protein] + ADP + H(+)</text>
        <dbReference type="Rhea" id="RHEA:46608"/>
        <dbReference type="Rhea" id="RHEA-COMP:11060"/>
        <dbReference type="Rhea" id="RHEA-COMP:11605"/>
        <dbReference type="ChEBI" id="CHEBI:15378"/>
        <dbReference type="ChEBI" id="CHEBI:30013"/>
        <dbReference type="ChEBI" id="CHEBI:30616"/>
        <dbReference type="ChEBI" id="CHEBI:61977"/>
        <dbReference type="ChEBI" id="CHEBI:456216"/>
        <dbReference type="EC" id="2.7.11.1"/>
    </reaction>
</comment>
<evidence type="ECO:0000256" key="8">
    <source>
        <dbReference type="ARBA" id="ARBA00048679"/>
    </source>
</evidence>
<dbReference type="PROSITE" id="PS50011">
    <property type="entry name" value="PROTEIN_KINASE_DOM"/>
    <property type="match status" value="1"/>
</dbReference>
<dbReference type="PANTHER" id="PTHR24343:SF137">
    <property type="entry name" value="SERINE_THREONINE-PROTEIN KINASE HRK1"/>
    <property type="match status" value="1"/>
</dbReference>
<evidence type="ECO:0000313" key="11">
    <source>
        <dbReference type="Proteomes" id="UP000242474"/>
    </source>
</evidence>
<evidence type="ECO:0000256" key="5">
    <source>
        <dbReference type="ARBA" id="ARBA00022777"/>
    </source>
</evidence>
<gene>
    <name evidence="10" type="ORF">COEREDRAFT_85074</name>
</gene>
<accession>A0A2G5BHV0</accession>
<feature type="domain" description="Protein kinase" evidence="9">
    <location>
        <begin position="110"/>
        <end position="495"/>
    </location>
</feature>
<keyword evidence="3" id="KW-0808">Transferase</keyword>